<proteinExistence type="predicted"/>
<dbReference type="Proteomes" id="UP000626109">
    <property type="component" value="Unassembled WGS sequence"/>
</dbReference>
<feature type="compositionally biased region" description="Low complexity" evidence="1">
    <location>
        <begin position="831"/>
        <end position="844"/>
    </location>
</feature>
<evidence type="ECO:0000259" key="2">
    <source>
        <dbReference type="PROSITE" id="PS50003"/>
    </source>
</evidence>
<evidence type="ECO:0000313" key="3">
    <source>
        <dbReference type="EMBL" id="CAE8647834.1"/>
    </source>
</evidence>
<feature type="domain" description="PH" evidence="2">
    <location>
        <begin position="16"/>
        <end position="125"/>
    </location>
</feature>
<dbReference type="Pfam" id="PF00169">
    <property type="entry name" value="PH"/>
    <property type="match status" value="1"/>
</dbReference>
<feature type="compositionally biased region" description="Low complexity" evidence="1">
    <location>
        <begin position="753"/>
        <end position="762"/>
    </location>
</feature>
<gene>
    <name evidence="3" type="ORF">PGLA2088_LOCUS6021</name>
</gene>
<feature type="compositionally biased region" description="Pro residues" evidence="1">
    <location>
        <begin position="817"/>
        <end position="827"/>
    </location>
</feature>
<comment type="caution">
    <text evidence="3">The sequence shown here is derived from an EMBL/GenBank/DDBJ whole genome shotgun (WGS) entry which is preliminary data.</text>
</comment>
<dbReference type="SMART" id="SM00233">
    <property type="entry name" value="PH"/>
    <property type="match status" value="1"/>
</dbReference>
<dbReference type="InterPro" id="IPR001849">
    <property type="entry name" value="PH_domain"/>
</dbReference>
<dbReference type="EMBL" id="CAJNNW010005905">
    <property type="protein sequence ID" value="CAE8647834.1"/>
    <property type="molecule type" value="Genomic_DNA"/>
</dbReference>
<feature type="compositionally biased region" description="Gly residues" evidence="1">
    <location>
        <begin position="773"/>
        <end position="784"/>
    </location>
</feature>
<feature type="region of interest" description="Disordered" evidence="1">
    <location>
        <begin position="624"/>
        <end position="648"/>
    </location>
</feature>
<accession>A0A813IBA7</accession>
<dbReference type="Gene3D" id="2.30.29.30">
    <property type="entry name" value="Pleckstrin-homology domain (PH domain)/Phosphotyrosine-binding domain (PTB)"/>
    <property type="match status" value="1"/>
</dbReference>
<dbReference type="SUPFAM" id="SSF50729">
    <property type="entry name" value="PH domain-like"/>
    <property type="match status" value="1"/>
</dbReference>
<evidence type="ECO:0000256" key="1">
    <source>
        <dbReference type="SAM" id="MobiDB-lite"/>
    </source>
</evidence>
<feature type="region of interest" description="Disordered" evidence="1">
    <location>
        <begin position="689"/>
        <end position="710"/>
    </location>
</feature>
<dbReference type="InterPro" id="IPR011993">
    <property type="entry name" value="PH-like_dom_sf"/>
</dbReference>
<feature type="region of interest" description="Disordered" evidence="1">
    <location>
        <begin position="811"/>
        <end position="870"/>
    </location>
</feature>
<feature type="compositionally biased region" description="Pro residues" evidence="1">
    <location>
        <begin position="449"/>
        <end position="459"/>
    </location>
</feature>
<dbReference type="PROSITE" id="PS50003">
    <property type="entry name" value="PH_DOMAIN"/>
    <property type="match status" value="1"/>
</dbReference>
<feature type="compositionally biased region" description="Acidic residues" evidence="1">
    <location>
        <begin position="475"/>
        <end position="492"/>
    </location>
</feature>
<protein>
    <recommendedName>
        <fullName evidence="2">PH domain-containing protein</fullName>
    </recommendedName>
</protein>
<feature type="compositionally biased region" description="Low complexity" evidence="1">
    <location>
        <begin position="529"/>
        <end position="540"/>
    </location>
</feature>
<feature type="compositionally biased region" description="Low complexity" evidence="1">
    <location>
        <begin position="423"/>
        <end position="448"/>
    </location>
</feature>
<feature type="region of interest" description="Disordered" evidence="1">
    <location>
        <begin position="421"/>
        <end position="585"/>
    </location>
</feature>
<feature type="region of interest" description="Disordered" evidence="1">
    <location>
        <begin position="726"/>
        <end position="789"/>
    </location>
</feature>
<dbReference type="AlphaFoldDB" id="A0A813IBA7"/>
<evidence type="ECO:0000313" key="4">
    <source>
        <dbReference type="Proteomes" id="UP000626109"/>
    </source>
</evidence>
<reference evidence="3" key="1">
    <citation type="submission" date="2021-02" db="EMBL/GenBank/DDBJ databases">
        <authorList>
            <person name="Dougan E. K."/>
            <person name="Rhodes N."/>
            <person name="Thang M."/>
            <person name="Chan C."/>
        </authorList>
    </citation>
    <scope>NUCLEOTIDE SEQUENCE</scope>
</reference>
<sequence>MAGLGGAEEDPFEALKSRQEGKLSRRRKGRFVCSSPWVSEWFVVTTEYLVSFSSRTSGQVQVCIGLTTITSVEADAKAKSSTFRVFSAPQLGRTPCDAAAVELLLKALEEEEMRRWVVAISDARERRRRDDVFVPLSLAQGSLSEVQRFARDLQERKTEADAEALSAARAAEEAQIKAQRALACQRLAVTLFSSLVDDHRCSLAVGFSCLRSHLAALQTGKAAKREVAAGAAAQLAVLLERLRLASCGSALGVLRYCDEPQGISSCCQESARLVEAVVRSATVMRRCELKVLAHVLSELRRRLRPAPASTSAAQAQTEEAQPCANAGVQTDAEVTRAETVGVQTDAELTRAATVGVQTDAEELSVVRRSPAKTGPLMFEISSPGSRRMSSESVLRDASLGYDMGGLSPEAEAGPQLEDDILFLPSGLSSPSGSSGRSSGSRSGSSSPARAPPGITPLSPPSRRVPSAEVTRPDQAVEDLAEDSSAEEEEDSDPSVPLPLLSPAPASDSEKLLEPQLPEPEPPPRSGDTSVSAAVVSGGAAEELSAPISIAASTDGPGFPDVPAGDSDKLGEPPAEAVGVEPGPSSLQKQLASAASVVSKCRAGIANLEEQIEKVASRSASRIASRIASRSATPLGAASRAASPNGDSRAVVSEAALVLQADLEDSARRAESRAYERRWWQNLAQVVAEDDVESVGTRSPPGASQPCRGKAAFTGSSFDDLAATSSSGELAFGGASDSEAGRSVGTEESFDGGSPALPQKQPQASPPPSYLCRLGGGTGGAGPGGSHRSSDLAVPAAPLFGYLPARKPIMAGSYCAPPGRPQGLPPATPIQLARSASRTSLSSISDVESLAVSSEVKQAPGSRPGSERSPLTCLPPCPAFTPFQPLPPVPPVPRFQPLHRASFT</sequence>
<organism evidence="3 4">
    <name type="scientific">Polarella glacialis</name>
    <name type="common">Dinoflagellate</name>
    <dbReference type="NCBI Taxonomy" id="89957"/>
    <lineage>
        <taxon>Eukaryota</taxon>
        <taxon>Sar</taxon>
        <taxon>Alveolata</taxon>
        <taxon>Dinophyceae</taxon>
        <taxon>Suessiales</taxon>
        <taxon>Suessiaceae</taxon>
        <taxon>Polarella</taxon>
    </lineage>
</organism>
<name>A0A813IBA7_POLGL</name>